<evidence type="ECO:0000256" key="3">
    <source>
        <dbReference type="ARBA" id="ARBA00023163"/>
    </source>
</evidence>
<dbReference type="InterPro" id="IPR001845">
    <property type="entry name" value="HTH_ArsR_DNA-bd_dom"/>
</dbReference>
<keyword evidence="2 5" id="KW-0238">DNA-binding</keyword>
<dbReference type="RefSeq" id="WP_170847892.1">
    <property type="nucleotide sequence ID" value="NZ_BAABFM010000013.1"/>
</dbReference>
<organism evidence="5 6">
    <name type="scientific">Anaerocolumna aminovalerica</name>
    <dbReference type="NCBI Taxonomy" id="1527"/>
    <lineage>
        <taxon>Bacteria</taxon>
        <taxon>Bacillati</taxon>
        <taxon>Bacillota</taxon>
        <taxon>Clostridia</taxon>
        <taxon>Lachnospirales</taxon>
        <taxon>Lachnospiraceae</taxon>
        <taxon>Anaerocolumna</taxon>
    </lineage>
</organism>
<evidence type="ECO:0000256" key="1">
    <source>
        <dbReference type="ARBA" id="ARBA00023015"/>
    </source>
</evidence>
<dbReference type="PANTHER" id="PTHR43132">
    <property type="entry name" value="ARSENICAL RESISTANCE OPERON REPRESSOR ARSR-RELATED"/>
    <property type="match status" value="1"/>
</dbReference>
<sequence>MKFNFFPKESKINDFLEFPRLLFESQSDLKDLEDDLKEINSDEYIEFIKRARLQLQPYEKEIALFYPKESSDFYTFSDFMTKANPFFGYESIESYLDFLLSMNEHQIKKSILYTLLLMQDISGETISDIENISTDSQQIMSYIKDLRIDAGAKWNLFLIIEEPVKYMNKFVDLMRQLLPLFNKIYSSYEEKIITYGRYLEDFLNKNGKKGLADKTYSIFDPDIIENETKEYLVSVINPYTLTIVTSTLPQYFIWGLNVEEIFKSIKEKKENKLNDRIQIFKNLGDKTRYEVLKLIASGEYSNKKIAAALDVSGATISYHLNALFTAKIIRMEKNNNRIEYVIDKDLLMEAIEDLKKDLEG</sequence>
<feature type="domain" description="HTH arsR-type" evidence="4">
    <location>
        <begin position="268"/>
        <end position="360"/>
    </location>
</feature>
<dbReference type="SMART" id="SM00418">
    <property type="entry name" value="HTH_ARSR"/>
    <property type="match status" value="1"/>
</dbReference>
<dbReference type="PROSITE" id="PS50987">
    <property type="entry name" value="HTH_ARSR_2"/>
    <property type="match status" value="1"/>
</dbReference>
<dbReference type="STRING" id="1527.SAMN04489757_10625"/>
<protein>
    <submittedName>
        <fullName evidence="5">DNA-binding transcriptional regulator, ArsR family</fullName>
    </submittedName>
</protein>
<proteinExistence type="predicted"/>
<dbReference type="Pfam" id="PF01022">
    <property type="entry name" value="HTH_5"/>
    <property type="match status" value="1"/>
</dbReference>
<evidence type="ECO:0000256" key="2">
    <source>
        <dbReference type="ARBA" id="ARBA00023125"/>
    </source>
</evidence>
<dbReference type="CDD" id="cd00090">
    <property type="entry name" value="HTH_ARSR"/>
    <property type="match status" value="1"/>
</dbReference>
<keyword evidence="1" id="KW-0805">Transcription regulation</keyword>
<dbReference type="InterPro" id="IPR036388">
    <property type="entry name" value="WH-like_DNA-bd_sf"/>
</dbReference>
<dbReference type="GO" id="GO:0003677">
    <property type="term" value="F:DNA binding"/>
    <property type="evidence" value="ECO:0007669"/>
    <property type="project" value="UniProtKB-KW"/>
</dbReference>
<evidence type="ECO:0000313" key="5">
    <source>
        <dbReference type="EMBL" id="SFN99075.1"/>
    </source>
</evidence>
<evidence type="ECO:0000259" key="4">
    <source>
        <dbReference type="PROSITE" id="PS50987"/>
    </source>
</evidence>
<keyword evidence="6" id="KW-1185">Reference proteome</keyword>
<dbReference type="SUPFAM" id="SSF46785">
    <property type="entry name" value="Winged helix' DNA-binding domain"/>
    <property type="match status" value="1"/>
</dbReference>
<evidence type="ECO:0000313" key="6">
    <source>
        <dbReference type="Proteomes" id="UP000198806"/>
    </source>
</evidence>
<dbReference type="AlphaFoldDB" id="A0A1I5DIJ4"/>
<name>A0A1I5DIJ4_9FIRM</name>
<dbReference type="PANTHER" id="PTHR43132:SF2">
    <property type="entry name" value="ARSENICAL RESISTANCE OPERON REPRESSOR ARSR-RELATED"/>
    <property type="match status" value="1"/>
</dbReference>
<accession>A0A1I5DIJ4</accession>
<dbReference type="Proteomes" id="UP000198806">
    <property type="component" value="Unassembled WGS sequence"/>
</dbReference>
<keyword evidence="3" id="KW-0804">Transcription</keyword>
<reference evidence="5 6" key="1">
    <citation type="submission" date="2016-10" db="EMBL/GenBank/DDBJ databases">
        <authorList>
            <person name="de Groot N.N."/>
        </authorList>
    </citation>
    <scope>NUCLEOTIDE SEQUENCE [LARGE SCALE GENOMIC DNA]</scope>
    <source>
        <strain evidence="5 6">DSM 1283</strain>
    </source>
</reference>
<dbReference type="EMBL" id="FOWD01000006">
    <property type="protein sequence ID" value="SFN99075.1"/>
    <property type="molecule type" value="Genomic_DNA"/>
</dbReference>
<dbReference type="GO" id="GO:0003700">
    <property type="term" value="F:DNA-binding transcription factor activity"/>
    <property type="evidence" value="ECO:0007669"/>
    <property type="project" value="InterPro"/>
</dbReference>
<dbReference type="InterPro" id="IPR011991">
    <property type="entry name" value="ArsR-like_HTH"/>
</dbReference>
<dbReference type="InterPro" id="IPR036390">
    <property type="entry name" value="WH_DNA-bd_sf"/>
</dbReference>
<dbReference type="Gene3D" id="1.10.10.10">
    <property type="entry name" value="Winged helix-like DNA-binding domain superfamily/Winged helix DNA-binding domain"/>
    <property type="match status" value="1"/>
</dbReference>
<dbReference type="InterPro" id="IPR051011">
    <property type="entry name" value="Metal_resp_trans_reg"/>
</dbReference>
<gene>
    <name evidence="5" type="ORF">SAMN04489757_10625</name>
</gene>